<evidence type="ECO:0000313" key="2">
    <source>
        <dbReference type="Proteomes" id="UP001396898"/>
    </source>
</evidence>
<dbReference type="EMBL" id="JAQQWI010000015">
    <property type="protein sequence ID" value="KAK8012944.1"/>
    <property type="molecule type" value="Genomic_DNA"/>
</dbReference>
<sequence>MEDLDHTQGKVAWLAPNLDEVPRVPVRLSARESCLLVVVIHHYESGPGDNDWWCGWDSMTEMMYFRDDPVPFYVRILGPPDIDVPEVNRHNYLKVERDDRRRRLAEHPDWWDSD</sequence>
<accession>A0ABR1RI34</accession>
<reference evidence="1 2" key="1">
    <citation type="submission" date="2023-01" db="EMBL/GenBank/DDBJ databases">
        <title>Analysis of 21 Apiospora genomes using comparative genomics revels a genus with tremendous synthesis potential of carbohydrate active enzymes and secondary metabolites.</title>
        <authorList>
            <person name="Sorensen T."/>
        </authorList>
    </citation>
    <scope>NUCLEOTIDE SEQUENCE [LARGE SCALE GENOMIC DNA]</scope>
    <source>
        <strain evidence="1 2">CBS 20057</strain>
    </source>
</reference>
<comment type="caution">
    <text evidence="1">The sequence shown here is derived from an EMBL/GenBank/DDBJ whole genome shotgun (WGS) entry which is preliminary data.</text>
</comment>
<keyword evidence="2" id="KW-1185">Reference proteome</keyword>
<gene>
    <name evidence="1" type="ORF">PG991_010319</name>
</gene>
<dbReference type="Proteomes" id="UP001396898">
    <property type="component" value="Unassembled WGS sequence"/>
</dbReference>
<evidence type="ECO:0000313" key="1">
    <source>
        <dbReference type="EMBL" id="KAK8012944.1"/>
    </source>
</evidence>
<name>A0ABR1RI34_9PEZI</name>
<proteinExistence type="predicted"/>
<organism evidence="1 2">
    <name type="scientific">Apiospora marii</name>
    <dbReference type="NCBI Taxonomy" id="335849"/>
    <lineage>
        <taxon>Eukaryota</taxon>
        <taxon>Fungi</taxon>
        <taxon>Dikarya</taxon>
        <taxon>Ascomycota</taxon>
        <taxon>Pezizomycotina</taxon>
        <taxon>Sordariomycetes</taxon>
        <taxon>Xylariomycetidae</taxon>
        <taxon>Amphisphaeriales</taxon>
        <taxon>Apiosporaceae</taxon>
        <taxon>Apiospora</taxon>
    </lineage>
</organism>
<protein>
    <submittedName>
        <fullName evidence="1">Uncharacterized protein</fullName>
    </submittedName>
</protein>